<accession>A0A410HFB7</accession>
<evidence type="ECO:0000256" key="2">
    <source>
        <dbReference type="ARBA" id="ARBA00010939"/>
    </source>
</evidence>
<keyword evidence="4" id="KW-0396">Initiation factor</keyword>
<dbReference type="InterPro" id="IPR012340">
    <property type="entry name" value="NA-bd_OB-fold"/>
</dbReference>
<evidence type="ECO:0000256" key="1">
    <source>
        <dbReference type="ARBA" id="ARBA00003935"/>
    </source>
</evidence>
<dbReference type="AlphaFoldDB" id="A0A410HFB7"/>
<dbReference type="GO" id="GO:0003743">
    <property type="term" value="F:translation initiation factor activity"/>
    <property type="evidence" value="ECO:0007669"/>
    <property type="project" value="UniProtKB-KW"/>
</dbReference>
<comment type="subunit">
    <text evidence="3">Component of the 30S ribosomal translation pre-initiation complex which assembles on the 30S ribosome in the order IF-2 and IF-3, IF-1 and N-formylmethionyl-tRNA(fMet); mRNA recruitment can occur at any time during PIC assembly.</text>
</comment>
<dbReference type="GeneID" id="39331528"/>
<organism evidence="6">
    <name type="scientific">Trichosanthes kirilowii</name>
    <name type="common">Chinese snake gourd</name>
    <name type="synonym">Chinese cucumber</name>
    <dbReference type="NCBI Taxonomy" id="3677"/>
    <lineage>
        <taxon>Eukaryota</taxon>
        <taxon>Viridiplantae</taxon>
        <taxon>Streptophyta</taxon>
        <taxon>Embryophyta</taxon>
        <taxon>Tracheophyta</taxon>
        <taxon>Spermatophyta</taxon>
        <taxon>Magnoliopsida</taxon>
        <taxon>eudicotyledons</taxon>
        <taxon>Gunneridae</taxon>
        <taxon>Pentapetalae</taxon>
        <taxon>rosids</taxon>
        <taxon>fabids</taxon>
        <taxon>Cucurbitales</taxon>
        <taxon>Cucurbitaceae</taxon>
        <taxon>Sicyoeae</taxon>
        <taxon>Trichosanthes</taxon>
    </lineage>
</organism>
<protein>
    <submittedName>
        <fullName evidence="6">InfA</fullName>
    </submittedName>
</protein>
<keyword evidence="5" id="KW-0648">Protein biosynthesis</keyword>
<evidence type="ECO:0000256" key="5">
    <source>
        <dbReference type="ARBA" id="ARBA00022917"/>
    </source>
</evidence>
<comment type="similarity">
    <text evidence="2">Belongs to the IF-1 family.</text>
</comment>
<dbReference type="EMBL" id="MK036046">
    <property type="protein sequence ID" value="QAB33221.1"/>
    <property type="molecule type" value="Genomic_DNA"/>
</dbReference>
<dbReference type="RefSeq" id="YP_009560870.1">
    <property type="nucleotide sequence ID" value="NC_041088.1"/>
</dbReference>
<dbReference type="Gene3D" id="2.40.50.140">
    <property type="entry name" value="Nucleic acid-binding proteins"/>
    <property type="match status" value="1"/>
</dbReference>
<dbReference type="SUPFAM" id="SSF50249">
    <property type="entry name" value="Nucleic acid-binding proteins"/>
    <property type="match status" value="1"/>
</dbReference>
<geneLocation type="chloroplast" evidence="6"/>
<dbReference type="PANTHER" id="PTHR33370">
    <property type="entry name" value="TRANSLATION INITIATION FACTOR IF-1, CHLOROPLASTIC"/>
    <property type="match status" value="1"/>
</dbReference>
<evidence type="ECO:0000313" key="6">
    <source>
        <dbReference type="EMBL" id="QAB33221.1"/>
    </source>
</evidence>
<keyword evidence="6" id="KW-0150">Chloroplast</keyword>
<proteinExistence type="inferred from homology"/>
<gene>
    <name evidence="6" type="primary">infA</name>
</gene>
<name>A0A410HFB7_TRIKI</name>
<dbReference type="GO" id="GO:0043022">
    <property type="term" value="F:ribosome binding"/>
    <property type="evidence" value="ECO:0007669"/>
    <property type="project" value="TreeGrafter"/>
</dbReference>
<reference evidence="6" key="1">
    <citation type="journal article" date="2019" name="Mitochondrial DNA Part B Resour">
        <title>The complete chloroplast genome sequence of the Trichosanthes Kirilowii Maxim. (Cucurbitaceae).</title>
        <authorList>
            <person name="Yang Y."/>
            <person name="Li J."/>
            <person name="Zhou Q."/>
            <person name="Shan N."/>
            <person name="Zhu Q."/>
        </authorList>
    </citation>
    <scope>NUCLEOTIDE SEQUENCE</scope>
</reference>
<comment type="function">
    <text evidence="1">One of the essential components for the initiation of protein synthesis. Stabilizes the binding of IF-2 and IF-3 on the 30S subunit to which N-formylmethionyl-tRNA(fMet) subsequently binds. Helps modulate mRNA selection, yielding the 30S pre-initiation complex (PIC). Upon addition of the 50S ribosomal subunit IF-1, IF-2 and IF-3 are released leaving the mature 70S translation initiation complex.</text>
</comment>
<keyword evidence="6" id="KW-0934">Plastid</keyword>
<sequence length="55" mass="6356">MKEQKRIYEGLITESLPNGMFGVCLDNEDPILGYVSERIRHSFIHLLGHIESKLQ</sequence>
<dbReference type="GO" id="GO:0005829">
    <property type="term" value="C:cytosol"/>
    <property type="evidence" value="ECO:0007669"/>
    <property type="project" value="TreeGrafter"/>
</dbReference>
<dbReference type="PANTHER" id="PTHR33370:SF1">
    <property type="entry name" value="TRANSLATION INITIATION FACTOR IF-1, CHLOROPLASTIC"/>
    <property type="match status" value="1"/>
</dbReference>
<dbReference type="InterPro" id="IPR004368">
    <property type="entry name" value="TIF_IF1"/>
</dbReference>
<evidence type="ECO:0000256" key="4">
    <source>
        <dbReference type="ARBA" id="ARBA00022540"/>
    </source>
</evidence>
<evidence type="ECO:0000256" key="3">
    <source>
        <dbReference type="ARBA" id="ARBA00011599"/>
    </source>
</evidence>